<dbReference type="InterPro" id="IPR052571">
    <property type="entry name" value="Mt_RNA_Methyltransferase"/>
</dbReference>
<sequence>MILSKSSRLLYKIPRQRSGLRFYSASLERFQKPQDEPVIVSPISYARRRRSEIFGQLVDNDEPSKKVNVIDADQLENEIAEIRNSESEEGLERISSQDSRLHPLTIQGRVNRTEIKLNEEVSETINNHILLLNNPRHLRIKAAQTFVDLGTNGTHKPVQSELEADAHIAGLFVQNYASIYQVLSELKKRVGESFNPQRVLDVGFGPATGMVALNELMGSDFNPTVKDAVVVGSYEMKQKAKIILSRQLAEYTAVAQDEFELDNESGPSEPVEAELKRKVARIDTKRITIKTNLLSSLPIGNSKKYDLIILNHQLLLNKASYPAQVEESMDAYLQKLAPGGHLVIVERGTPLGFETIAKARQVAIRPENHSSNLKIPRPYQKGNFKTDRQLQDDAELEPELKEHFEIIDHANSTVRDYYLKVVAPCAHHGVCPLQTLNPDVFSLPKYGKKLNFCHFQTQVLRPKFSMELKKGLLLATKWTDKTSGIGIKGQAPAGNGRRNGRNNELASFSYLILERSPSDAPTLSKLARLQESTKNRTNILGYEGDSIDNWPRVMKNPLKRKGLILAEMCGPSGLIEKWYLSKGSGGKQIYHDARKLQAGDLWAIGGAKSAIPANTSYDHFREKIEKKQSDMKVANRQQSRQELKLRKQTARNALQEAPKSLEESLYQLSVAHSMELEKKPKERRQFKKY</sequence>
<dbReference type="RefSeq" id="XP_002493472.1">
    <property type="nucleotide sequence ID" value="XM_002493427.1"/>
</dbReference>
<keyword evidence="8" id="KW-0689">Ribosomal protein</keyword>
<dbReference type="Proteomes" id="UP000000314">
    <property type="component" value="Chromosome 4"/>
</dbReference>
<dbReference type="OMA" id="HRKCPLQ"/>
<evidence type="ECO:0000256" key="5">
    <source>
        <dbReference type="ARBA" id="ARBA00023014"/>
    </source>
</evidence>
<dbReference type="Pfam" id="PF09243">
    <property type="entry name" value="Rsm22"/>
    <property type="match status" value="2"/>
</dbReference>
<keyword evidence="3" id="KW-0809">Transit peptide</keyword>
<dbReference type="FunCoup" id="C4R6R8">
    <property type="interactions" value="311"/>
</dbReference>
<evidence type="ECO:0000256" key="1">
    <source>
        <dbReference type="ARBA" id="ARBA00004173"/>
    </source>
</evidence>
<dbReference type="AlphaFoldDB" id="C4R6R8"/>
<dbReference type="InterPro" id="IPR016522">
    <property type="entry name" value="RSM22_mit_bud"/>
</dbReference>
<keyword evidence="5" id="KW-0411">Iron-sulfur</keyword>
<protein>
    <submittedName>
        <fullName evidence="8">Mitochondrial ribosomal protein of the small subunit</fullName>
    </submittedName>
</protein>
<evidence type="ECO:0000256" key="4">
    <source>
        <dbReference type="ARBA" id="ARBA00023004"/>
    </source>
</evidence>
<keyword evidence="6" id="KW-0496">Mitochondrion</keyword>
<evidence type="ECO:0000313" key="8">
    <source>
        <dbReference type="EMBL" id="CAY71293.1"/>
    </source>
</evidence>
<dbReference type="KEGG" id="ppa:PAS_chr4_0067"/>
<keyword evidence="4" id="KW-0408">Iron</keyword>
<dbReference type="OrthoDB" id="421327at2759"/>
<dbReference type="GO" id="GO:0008168">
    <property type="term" value="F:methyltransferase activity"/>
    <property type="evidence" value="ECO:0007669"/>
    <property type="project" value="InterPro"/>
</dbReference>
<dbReference type="GO" id="GO:0005763">
    <property type="term" value="C:mitochondrial small ribosomal subunit"/>
    <property type="evidence" value="ECO:0007669"/>
    <property type="project" value="EnsemblFungi"/>
</dbReference>
<evidence type="ECO:0000313" key="9">
    <source>
        <dbReference type="Proteomes" id="UP000000314"/>
    </source>
</evidence>
<keyword evidence="8" id="KW-0687">Ribonucleoprotein</keyword>
<dbReference type="GO" id="GO:0003735">
    <property type="term" value="F:structural constituent of ribosome"/>
    <property type="evidence" value="ECO:0007669"/>
    <property type="project" value="EnsemblFungi"/>
</dbReference>
<dbReference type="GO" id="GO:0006412">
    <property type="term" value="P:translation"/>
    <property type="evidence" value="ECO:0007669"/>
    <property type="project" value="InterPro"/>
</dbReference>
<dbReference type="PANTHER" id="PTHR13184">
    <property type="entry name" value="37S RIBOSOMAL PROTEIN S22"/>
    <property type="match status" value="1"/>
</dbReference>
<dbReference type="PIRSF" id="PIRSF007797">
    <property type="entry name" value="RSM22"/>
    <property type="match status" value="1"/>
</dbReference>
<dbReference type="eggNOG" id="KOG2539">
    <property type="taxonomic scope" value="Eukaryota"/>
</dbReference>
<comment type="function">
    <text evidence="7">Mitochondrial ribosome (mitoribosome) assembly factor. Binds at the interface of the head and body domains of the mitochondrial small ribosomal subunit (mt-SSU), occluding the mRNA channel and preventing compaction of the head domain towards the body. Probable inactive methyltransferase: retains the characteristic folding and ability to bind S-adenosyl-L-methionine, but it probably lost its methyltransferase activity.</text>
</comment>
<dbReference type="HOGENOM" id="CLU_024759_0_0_1"/>
<dbReference type="PANTHER" id="PTHR13184:SF5">
    <property type="entry name" value="METHYLTRANSFERASE-LIKE PROTEIN 17, MITOCHONDRIAL"/>
    <property type="match status" value="1"/>
</dbReference>
<name>C4R6R8_KOMPG</name>
<proteinExistence type="predicted"/>
<evidence type="ECO:0000256" key="3">
    <source>
        <dbReference type="ARBA" id="ARBA00022946"/>
    </source>
</evidence>
<dbReference type="GO" id="GO:0180026">
    <property type="term" value="P:mitochondrial small ribosomal subunit assembly"/>
    <property type="evidence" value="ECO:0007669"/>
    <property type="project" value="EnsemblFungi"/>
</dbReference>
<dbReference type="EMBL" id="FN392322">
    <property type="protein sequence ID" value="CAY71293.1"/>
    <property type="molecule type" value="Genomic_DNA"/>
</dbReference>
<accession>C4R6R8</accession>
<organism evidence="8 9">
    <name type="scientific">Komagataella phaffii (strain GS115 / ATCC 20864)</name>
    <name type="common">Yeast</name>
    <name type="synonym">Pichia pastoris</name>
    <dbReference type="NCBI Taxonomy" id="644223"/>
    <lineage>
        <taxon>Eukaryota</taxon>
        <taxon>Fungi</taxon>
        <taxon>Dikarya</taxon>
        <taxon>Ascomycota</taxon>
        <taxon>Saccharomycotina</taxon>
        <taxon>Pichiomycetes</taxon>
        <taxon>Pichiales</taxon>
        <taxon>Pichiaceae</taxon>
        <taxon>Komagataella</taxon>
    </lineage>
</organism>
<evidence type="ECO:0000256" key="7">
    <source>
        <dbReference type="ARBA" id="ARBA00045681"/>
    </source>
</evidence>
<dbReference type="GO" id="GO:0051539">
    <property type="term" value="F:4 iron, 4 sulfur cluster binding"/>
    <property type="evidence" value="ECO:0007669"/>
    <property type="project" value="EnsemblFungi"/>
</dbReference>
<evidence type="ECO:0000256" key="6">
    <source>
        <dbReference type="ARBA" id="ARBA00023128"/>
    </source>
</evidence>
<dbReference type="CDD" id="cd02440">
    <property type="entry name" value="AdoMet_MTases"/>
    <property type="match status" value="1"/>
</dbReference>
<dbReference type="STRING" id="644223.C4R6R8"/>
<dbReference type="InterPro" id="IPR015324">
    <property type="entry name" value="Ribosomal_Rsm22-like"/>
</dbReference>
<evidence type="ECO:0000256" key="2">
    <source>
        <dbReference type="ARBA" id="ARBA00022723"/>
    </source>
</evidence>
<gene>
    <name evidence="8" type="ordered locus">PAS_chr4_0067</name>
</gene>
<reference evidence="8 9" key="1">
    <citation type="journal article" date="2009" name="Nat. Biotechnol.">
        <title>Genome sequence of the recombinant protein production host Pichia pastoris.</title>
        <authorList>
            <person name="De Schutter K."/>
            <person name="Lin Y.C."/>
            <person name="Tiels P."/>
            <person name="Van Hecke A."/>
            <person name="Glinka S."/>
            <person name="Weber-Lehmann J."/>
            <person name="Rouze P."/>
            <person name="Van de Peer Y."/>
            <person name="Callewaert N."/>
        </authorList>
    </citation>
    <scope>NUCLEOTIDE SEQUENCE [LARGE SCALE GENOMIC DNA]</scope>
    <source>
        <strain evidence="9">GS115 / ATCC 20864</strain>
    </source>
</reference>
<keyword evidence="9" id="KW-1185">Reference proteome</keyword>
<keyword evidence="2" id="KW-0479">Metal-binding</keyword>
<dbReference type="InParanoid" id="C4R6R8"/>
<comment type="subcellular location">
    <subcellularLocation>
        <location evidence="1">Mitochondrion</location>
    </subcellularLocation>
</comment>
<dbReference type="InterPro" id="IPR029063">
    <property type="entry name" value="SAM-dependent_MTases_sf"/>
</dbReference>
<dbReference type="GO" id="GO:0046872">
    <property type="term" value="F:metal ion binding"/>
    <property type="evidence" value="ECO:0007669"/>
    <property type="project" value="UniProtKB-KW"/>
</dbReference>
<dbReference type="GeneID" id="8201155"/>
<dbReference type="SUPFAM" id="SSF53335">
    <property type="entry name" value="S-adenosyl-L-methionine-dependent methyltransferases"/>
    <property type="match status" value="1"/>
</dbReference>